<comment type="caution">
    <text evidence="2">The sequence shown here is derived from an EMBL/GenBank/DDBJ whole genome shotgun (WGS) entry which is preliminary data.</text>
</comment>
<feature type="region of interest" description="Disordered" evidence="1">
    <location>
        <begin position="23"/>
        <end position="49"/>
    </location>
</feature>
<evidence type="ECO:0000313" key="2">
    <source>
        <dbReference type="EMBL" id="KAJ4434422.1"/>
    </source>
</evidence>
<dbReference type="EMBL" id="JAJSOF020000025">
    <property type="protein sequence ID" value="KAJ4434422.1"/>
    <property type="molecule type" value="Genomic_DNA"/>
</dbReference>
<accession>A0ABQ8SL85</accession>
<reference evidence="2 3" key="1">
    <citation type="journal article" date="2022" name="Allergy">
        <title>Genome assembly and annotation of Periplaneta americana reveal a comprehensive cockroach allergen profile.</title>
        <authorList>
            <person name="Wang L."/>
            <person name="Xiong Q."/>
            <person name="Saelim N."/>
            <person name="Wang L."/>
            <person name="Nong W."/>
            <person name="Wan A.T."/>
            <person name="Shi M."/>
            <person name="Liu X."/>
            <person name="Cao Q."/>
            <person name="Hui J.H.L."/>
            <person name="Sookrung N."/>
            <person name="Leung T.F."/>
            <person name="Tungtrongchitr A."/>
            <person name="Tsui S.K.W."/>
        </authorList>
    </citation>
    <scope>NUCLEOTIDE SEQUENCE [LARGE SCALE GENOMIC DNA]</scope>
    <source>
        <strain evidence="2">PWHHKU_190912</strain>
    </source>
</reference>
<feature type="non-terminal residue" evidence="2">
    <location>
        <position position="1"/>
    </location>
</feature>
<gene>
    <name evidence="2" type="ORF">ANN_22984</name>
</gene>
<protein>
    <submittedName>
        <fullName evidence="2">Uncharacterized protein</fullName>
    </submittedName>
</protein>
<proteinExistence type="predicted"/>
<name>A0ABQ8SL85_PERAM</name>
<dbReference type="Proteomes" id="UP001148838">
    <property type="component" value="Unassembled WGS sequence"/>
</dbReference>
<evidence type="ECO:0000313" key="3">
    <source>
        <dbReference type="Proteomes" id="UP001148838"/>
    </source>
</evidence>
<sequence>LKNNEQWLDKEFVRDLNVVKPTLQKRGRPQAKFAGSSSRSKRRKTEIVGKSAESAESVTFAAKMKYRESGSEDHAKLLEEMDKTKLEKPGDWHQLAALLQDDTMRKKRWRISWRQILKRTRTI</sequence>
<organism evidence="2 3">
    <name type="scientific">Periplaneta americana</name>
    <name type="common">American cockroach</name>
    <name type="synonym">Blatta americana</name>
    <dbReference type="NCBI Taxonomy" id="6978"/>
    <lineage>
        <taxon>Eukaryota</taxon>
        <taxon>Metazoa</taxon>
        <taxon>Ecdysozoa</taxon>
        <taxon>Arthropoda</taxon>
        <taxon>Hexapoda</taxon>
        <taxon>Insecta</taxon>
        <taxon>Pterygota</taxon>
        <taxon>Neoptera</taxon>
        <taxon>Polyneoptera</taxon>
        <taxon>Dictyoptera</taxon>
        <taxon>Blattodea</taxon>
        <taxon>Blattoidea</taxon>
        <taxon>Blattidae</taxon>
        <taxon>Blattinae</taxon>
        <taxon>Periplaneta</taxon>
    </lineage>
</organism>
<evidence type="ECO:0000256" key="1">
    <source>
        <dbReference type="SAM" id="MobiDB-lite"/>
    </source>
</evidence>
<keyword evidence="3" id="KW-1185">Reference proteome</keyword>